<dbReference type="EMBL" id="CADEBC010000208">
    <property type="protein sequence ID" value="CAB3226161.1"/>
    <property type="molecule type" value="Genomic_DNA"/>
</dbReference>
<evidence type="ECO:0000256" key="1">
    <source>
        <dbReference type="SAM" id="MobiDB-lite"/>
    </source>
</evidence>
<feature type="region of interest" description="Disordered" evidence="1">
    <location>
        <begin position="111"/>
        <end position="146"/>
    </location>
</feature>
<evidence type="ECO:0000313" key="2">
    <source>
        <dbReference type="EMBL" id="CAB3226161.1"/>
    </source>
</evidence>
<feature type="compositionally biased region" description="Basic and acidic residues" evidence="1">
    <location>
        <begin position="122"/>
        <end position="131"/>
    </location>
</feature>
<evidence type="ECO:0000313" key="3">
    <source>
        <dbReference type="Proteomes" id="UP000494106"/>
    </source>
</evidence>
<protein>
    <submittedName>
        <fullName evidence="2">Uncharacterized protein</fullName>
    </submittedName>
</protein>
<comment type="caution">
    <text evidence="2">The sequence shown here is derived from an EMBL/GenBank/DDBJ whole genome shotgun (WGS) entry which is preliminary data.</text>
</comment>
<dbReference type="OrthoDB" id="7467387at2759"/>
<proteinExistence type="predicted"/>
<sequence>MLPTVMCFCHKPGNCCSTLSSPHVFGDRVAHLISIDYDPLESQKPTREILPKRRERSVGSGSLGEGPGAVAAGAGLRPRPSPTTSISSSESSASSAAGAAFHFLAMRQRGMAAPASASARPHQRETDEQRKREKKRKSGAPGERLASDRARPLAVVVTWCGGRYLYRARGVARAATSIDGGDGWLRTTPYKLCKSRQL</sequence>
<feature type="region of interest" description="Disordered" evidence="1">
    <location>
        <begin position="44"/>
        <end position="92"/>
    </location>
</feature>
<keyword evidence="3" id="KW-1185">Reference proteome</keyword>
<organism evidence="2 3">
    <name type="scientific">Arctia plantaginis</name>
    <name type="common">Wood tiger moth</name>
    <name type="synonym">Phalaena plantaginis</name>
    <dbReference type="NCBI Taxonomy" id="874455"/>
    <lineage>
        <taxon>Eukaryota</taxon>
        <taxon>Metazoa</taxon>
        <taxon>Ecdysozoa</taxon>
        <taxon>Arthropoda</taxon>
        <taxon>Hexapoda</taxon>
        <taxon>Insecta</taxon>
        <taxon>Pterygota</taxon>
        <taxon>Neoptera</taxon>
        <taxon>Endopterygota</taxon>
        <taxon>Lepidoptera</taxon>
        <taxon>Glossata</taxon>
        <taxon>Ditrysia</taxon>
        <taxon>Noctuoidea</taxon>
        <taxon>Erebidae</taxon>
        <taxon>Arctiinae</taxon>
        <taxon>Arctia</taxon>
    </lineage>
</organism>
<gene>
    <name evidence="2" type="ORF">APLA_LOCUS2741</name>
</gene>
<accession>A0A8S0Z1Y0</accession>
<name>A0A8S0Z1Y0_ARCPL</name>
<dbReference type="AlphaFoldDB" id="A0A8S0Z1Y0"/>
<reference evidence="2 3" key="1">
    <citation type="submission" date="2020-04" db="EMBL/GenBank/DDBJ databases">
        <authorList>
            <person name="Wallbank WR R."/>
            <person name="Pardo Diaz C."/>
            <person name="Kozak K."/>
            <person name="Martin S."/>
            <person name="Jiggins C."/>
            <person name="Moest M."/>
            <person name="Warren A I."/>
            <person name="Byers J.R.P. K."/>
            <person name="Montejo-Kovacevich G."/>
            <person name="Yen C E."/>
        </authorList>
    </citation>
    <scope>NUCLEOTIDE SEQUENCE [LARGE SCALE GENOMIC DNA]</scope>
</reference>
<dbReference type="Proteomes" id="UP000494106">
    <property type="component" value="Unassembled WGS sequence"/>
</dbReference>